<dbReference type="AlphaFoldDB" id="A0ABD3BYY6"/>
<dbReference type="Proteomes" id="UP001632038">
    <property type="component" value="Unassembled WGS sequence"/>
</dbReference>
<comment type="subcellular location">
    <subcellularLocation>
        <location evidence="1">Membrane</location>
        <topology evidence="1">Multi-pass membrane protein</topology>
    </subcellularLocation>
</comment>
<dbReference type="GO" id="GO:0016020">
    <property type="term" value="C:membrane"/>
    <property type="evidence" value="ECO:0007669"/>
    <property type="project" value="UniProtKB-SubCell"/>
</dbReference>
<accession>A0ABD3BYY6</accession>
<dbReference type="PANTHER" id="PTHR33222:SF9">
    <property type="entry name" value="PROTEIN CURVATURE THYLAKOID 1B, CHLOROPLASTIC"/>
    <property type="match status" value="1"/>
</dbReference>
<sequence>MASITTSTPLSLSSSSAPNAKAPHRLPAAASITLPTPTPAAAQSYSPLANTIAYCRKTARNVVARATGEAPVEVVDTTTETPEIVKTIQEAWDKLDDKYAVTSLAVAGGIALWASAGMISAIDRLPLVPGVLELVGIGYTGWFAYKNLASKQEREVLIQKIKDTYSDIIGSS</sequence>
<organism evidence="5 6">
    <name type="scientific">Castilleja foliolosa</name>
    <dbReference type="NCBI Taxonomy" id="1961234"/>
    <lineage>
        <taxon>Eukaryota</taxon>
        <taxon>Viridiplantae</taxon>
        <taxon>Streptophyta</taxon>
        <taxon>Embryophyta</taxon>
        <taxon>Tracheophyta</taxon>
        <taxon>Spermatophyta</taxon>
        <taxon>Magnoliopsida</taxon>
        <taxon>eudicotyledons</taxon>
        <taxon>Gunneridae</taxon>
        <taxon>Pentapetalae</taxon>
        <taxon>asterids</taxon>
        <taxon>lamiids</taxon>
        <taxon>Lamiales</taxon>
        <taxon>Orobanchaceae</taxon>
        <taxon>Pedicularideae</taxon>
        <taxon>Castillejinae</taxon>
        <taxon>Castilleja</taxon>
    </lineage>
</organism>
<keyword evidence="3" id="KW-0812">Transmembrane</keyword>
<feature type="region of interest" description="Disordered" evidence="2">
    <location>
        <begin position="1"/>
        <end position="24"/>
    </location>
</feature>
<feature type="domain" description="Cyanobacterial aminoacyl-tRNA synthetase CAAD" evidence="4">
    <location>
        <begin position="86"/>
        <end position="170"/>
    </location>
</feature>
<dbReference type="InterPro" id="IPR025564">
    <property type="entry name" value="CAAD_dom"/>
</dbReference>
<feature type="transmembrane region" description="Helical" evidence="3">
    <location>
        <begin position="99"/>
        <end position="121"/>
    </location>
</feature>
<feature type="transmembrane region" description="Helical" evidence="3">
    <location>
        <begin position="127"/>
        <end position="145"/>
    </location>
</feature>
<dbReference type="PANTHER" id="PTHR33222">
    <property type="match status" value="1"/>
</dbReference>
<evidence type="ECO:0000256" key="1">
    <source>
        <dbReference type="ARBA" id="ARBA00004141"/>
    </source>
</evidence>
<reference evidence="6" key="1">
    <citation type="journal article" date="2024" name="IScience">
        <title>Strigolactones Initiate the Formation of Haustorium-like Structures in Castilleja.</title>
        <authorList>
            <person name="Buerger M."/>
            <person name="Peterson D."/>
            <person name="Chory J."/>
        </authorList>
    </citation>
    <scope>NUCLEOTIDE SEQUENCE [LARGE SCALE GENOMIC DNA]</scope>
</reference>
<evidence type="ECO:0000256" key="3">
    <source>
        <dbReference type="SAM" id="Phobius"/>
    </source>
</evidence>
<dbReference type="InterPro" id="IPR033344">
    <property type="entry name" value="CURT1"/>
</dbReference>
<keyword evidence="3" id="KW-1133">Transmembrane helix</keyword>
<comment type="caution">
    <text evidence="5">The sequence shown here is derived from an EMBL/GenBank/DDBJ whole genome shotgun (WGS) entry which is preliminary data.</text>
</comment>
<evidence type="ECO:0000256" key="2">
    <source>
        <dbReference type="SAM" id="MobiDB-lite"/>
    </source>
</evidence>
<keyword evidence="3" id="KW-0472">Membrane</keyword>
<dbReference type="Pfam" id="PF14159">
    <property type="entry name" value="CAAD"/>
    <property type="match status" value="1"/>
</dbReference>
<gene>
    <name evidence="5" type="ORF">CASFOL_033732</name>
</gene>
<feature type="compositionally biased region" description="Low complexity" evidence="2">
    <location>
        <begin position="1"/>
        <end position="18"/>
    </location>
</feature>
<evidence type="ECO:0000313" key="5">
    <source>
        <dbReference type="EMBL" id="KAL3622321.1"/>
    </source>
</evidence>
<evidence type="ECO:0000259" key="4">
    <source>
        <dbReference type="Pfam" id="PF14159"/>
    </source>
</evidence>
<evidence type="ECO:0000313" key="6">
    <source>
        <dbReference type="Proteomes" id="UP001632038"/>
    </source>
</evidence>
<name>A0ABD3BYY6_9LAMI</name>
<keyword evidence="6" id="KW-1185">Reference proteome</keyword>
<proteinExistence type="predicted"/>
<protein>
    <recommendedName>
        <fullName evidence="4">Cyanobacterial aminoacyl-tRNA synthetase CAAD domain-containing protein</fullName>
    </recommendedName>
</protein>
<dbReference type="EMBL" id="JAVIJP010000060">
    <property type="protein sequence ID" value="KAL3622321.1"/>
    <property type="molecule type" value="Genomic_DNA"/>
</dbReference>